<evidence type="ECO:0000313" key="2">
    <source>
        <dbReference type="Proteomes" id="UP000230843"/>
    </source>
</evidence>
<evidence type="ECO:0000313" key="1">
    <source>
        <dbReference type="EMBL" id="PJA90491.1"/>
    </source>
</evidence>
<comment type="caution">
    <text evidence="1">The sequence shown here is derived from an EMBL/GenBank/DDBJ whole genome shotgun (WGS) entry which is preliminary data.</text>
</comment>
<protein>
    <submittedName>
        <fullName evidence="1">Uncharacterized protein</fullName>
    </submittedName>
</protein>
<sequence>MKAKKAFYHDDPPCYALLNQATHNCEACGIHPDTQSKSIGYHCPNCDILLKNMKCPKCKGFFEK</sequence>
<dbReference type="EMBL" id="PFVJ01000005">
    <property type="protein sequence ID" value="PJA90491.1"/>
    <property type="molecule type" value="Genomic_DNA"/>
</dbReference>
<dbReference type="Proteomes" id="UP000230843">
    <property type="component" value="Unassembled WGS sequence"/>
</dbReference>
<organism evidence="1 2">
    <name type="scientific">Candidatus Magasanikbacteria bacterium CG_4_9_14_3_um_filter_32_9</name>
    <dbReference type="NCBI Taxonomy" id="1974644"/>
    <lineage>
        <taxon>Bacteria</taxon>
        <taxon>Candidatus Magasanikiibacteriota</taxon>
    </lineage>
</organism>
<dbReference type="AlphaFoldDB" id="A0A2M7Z7U5"/>
<accession>A0A2M7Z7U5</accession>
<name>A0A2M7Z7U5_9BACT</name>
<gene>
    <name evidence="1" type="ORF">CO137_00210</name>
</gene>
<proteinExistence type="predicted"/>
<reference evidence="2" key="1">
    <citation type="submission" date="2017-09" db="EMBL/GenBank/DDBJ databases">
        <title>Depth-based differentiation of microbial function through sediment-hosted aquifers and enrichment of novel symbionts in the deep terrestrial subsurface.</title>
        <authorList>
            <person name="Probst A.J."/>
            <person name="Ladd B."/>
            <person name="Jarett J.K."/>
            <person name="Geller-Mcgrath D.E."/>
            <person name="Sieber C.M.K."/>
            <person name="Emerson J.B."/>
            <person name="Anantharaman K."/>
            <person name="Thomas B.C."/>
            <person name="Malmstrom R."/>
            <person name="Stieglmeier M."/>
            <person name="Klingl A."/>
            <person name="Woyke T."/>
            <person name="Ryan C.M."/>
            <person name="Banfield J.F."/>
        </authorList>
    </citation>
    <scope>NUCLEOTIDE SEQUENCE [LARGE SCALE GENOMIC DNA]</scope>
</reference>